<feature type="compositionally biased region" description="Basic and acidic residues" evidence="5">
    <location>
        <begin position="24"/>
        <end position="34"/>
    </location>
</feature>
<feature type="domain" description="Zinc finger DksA/TraR C4-type" evidence="6">
    <location>
        <begin position="86"/>
        <end position="119"/>
    </location>
</feature>
<feature type="compositionally biased region" description="Polar residues" evidence="5">
    <location>
        <begin position="36"/>
        <end position="46"/>
    </location>
</feature>
<reference evidence="7" key="1">
    <citation type="submission" date="2021-09" db="EMBL/GenBank/DDBJ databases">
        <title>Genome analysis of Fictibacillus sp. KIGAM418 isolated from marine sediment.</title>
        <authorList>
            <person name="Seo M.-J."/>
            <person name="Cho E.-S."/>
            <person name="Hwang C.Y."/>
        </authorList>
    </citation>
    <scope>NUCLEOTIDE SEQUENCE</scope>
    <source>
        <strain evidence="7">KIGAM418</strain>
    </source>
</reference>
<dbReference type="Proteomes" id="UP001139011">
    <property type="component" value="Unassembled WGS sequence"/>
</dbReference>
<sequence>MSLSKQQINELEQNLLKMKKQLEEQQELREKDESLQESTGEISSYDNHFGDMGSELYDREMAMALDENQEETLEDINEALQRIEEGTYGKCVDTGEEIPYERLKALPYAKRTVQAQEKADEEGKTDDYEIGEPSFVRKGEGKYEDSRMQSVDEIMETHGNASNKGEDA</sequence>
<gene>
    <name evidence="7" type="ORF">LCY76_05065</name>
</gene>
<keyword evidence="3" id="KW-0862">Zinc</keyword>
<evidence type="ECO:0000256" key="2">
    <source>
        <dbReference type="ARBA" id="ARBA00022771"/>
    </source>
</evidence>
<feature type="region of interest" description="Disordered" evidence="5">
    <location>
        <begin position="114"/>
        <end position="148"/>
    </location>
</feature>
<dbReference type="PANTHER" id="PTHR33823:SF4">
    <property type="entry name" value="GENERAL STRESS PROTEIN 16O"/>
    <property type="match status" value="1"/>
</dbReference>
<protein>
    <submittedName>
        <fullName evidence="7">TraR/DksA C4-type zinc finger protein</fullName>
    </submittedName>
</protein>
<dbReference type="AlphaFoldDB" id="A0A9X1XDY1"/>
<evidence type="ECO:0000313" key="7">
    <source>
        <dbReference type="EMBL" id="MCK6255974.1"/>
    </source>
</evidence>
<accession>A0A9X1XDY1</accession>
<keyword evidence="8" id="KW-1185">Reference proteome</keyword>
<dbReference type="InterPro" id="IPR000962">
    <property type="entry name" value="Znf_DskA_TraR"/>
</dbReference>
<dbReference type="EMBL" id="JAIWJX010000002">
    <property type="protein sequence ID" value="MCK6255974.1"/>
    <property type="molecule type" value="Genomic_DNA"/>
</dbReference>
<keyword evidence="2" id="KW-0863">Zinc-finger</keyword>
<keyword evidence="1" id="KW-0479">Metal-binding</keyword>
<feature type="zinc finger region" description="dksA C4-type" evidence="4">
    <location>
        <begin position="91"/>
        <end position="115"/>
    </location>
</feature>
<dbReference type="InterPro" id="IPR037187">
    <property type="entry name" value="DnaK_N"/>
</dbReference>
<dbReference type="GO" id="GO:0008270">
    <property type="term" value="F:zinc ion binding"/>
    <property type="evidence" value="ECO:0007669"/>
    <property type="project" value="UniProtKB-KW"/>
</dbReference>
<feature type="region of interest" description="Disordered" evidence="5">
    <location>
        <begin position="24"/>
        <end position="52"/>
    </location>
</feature>
<dbReference type="PANTHER" id="PTHR33823">
    <property type="entry name" value="RNA POLYMERASE-BINDING TRANSCRIPTION FACTOR DKSA-RELATED"/>
    <property type="match status" value="1"/>
</dbReference>
<dbReference type="Pfam" id="PF01258">
    <property type="entry name" value="zf-dskA_traR"/>
    <property type="match status" value="1"/>
</dbReference>
<evidence type="ECO:0000256" key="3">
    <source>
        <dbReference type="ARBA" id="ARBA00022833"/>
    </source>
</evidence>
<dbReference type="RefSeq" id="WP_248251712.1">
    <property type="nucleotide sequence ID" value="NZ_JAIWJX010000002.1"/>
</dbReference>
<evidence type="ECO:0000256" key="5">
    <source>
        <dbReference type="SAM" id="MobiDB-lite"/>
    </source>
</evidence>
<dbReference type="Gene3D" id="1.20.120.910">
    <property type="entry name" value="DksA, coiled-coil domain"/>
    <property type="match status" value="1"/>
</dbReference>
<evidence type="ECO:0000259" key="6">
    <source>
        <dbReference type="Pfam" id="PF01258"/>
    </source>
</evidence>
<dbReference type="SUPFAM" id="SSF109635">
    <property type="entry name" value="DnaK suppressor protein DksA, alpha-hairpin domain"/>
    <property type="match status" value="1"/>
</dbReference>
<comment type="caution">
    <text evidence="7">The sequence shown here is derived from an EMBL/GenBank/DDBJ whole genome shotgun (WGS) entry which is preliminary data.</text>
</comment>
<feature type="compositionally biased region" description="Basic and acidic residues" evidence="5">
    <location>
        <begin position="135"/>
        <end position="147"/>
    </location>
</feature>
<organism evidence="7 8">
    <name type="scientific">Fictibacillus marinisediminis</name>
    <dbReference type="NCBI Taxonomy" id="2878389"/>
    <lineage>
        <taxon>Bacteria</taxon>
        <taxon>Bacillati</taxon>
        <taxon>Bacillota</taxon>
        <taxon>Bacilli</taxon>
        <taxon>Bacillales</taxon>
        <taxon>Fictibacillaceae</taxon>
        <taxon>Fictibacillus</taxon>
    </lineage>
</organism>
<feature type="compositionally biased region" description="Basic and acidic residues" evidence="5">
    <location>
        <begin position="117"/>
        <end position="127"/>
    </location>
</feature>
<dbReference type="PROSITE" id="PS51128">
    <property type="entry name" value="ZF_DKSA_2"/>
    <property type="match status" value="1"/>
</dbReference>
<proteinExistence type="predicted"/>
<evidence type="ECO:0000256" key="1">
    <source>
        <dbReference type="ARBA" id="ARBA00022723"/>
    </source>
</evidence>
<evidence type="ECO:0000256" key="4">
    <source>
        <dbReference type="PROSITE-ProRule" id="PRU00510"/>
    </source>
</evidence>
<evidence type="ECO:0000313" key="8">
    <source>
        <dbReference type="Proteomes" id="UP001139011"/>
    </source>
</evidence>
<name>A0A9X1XDY1_9BACL</name>
<dbReference type="SUPFAM" id="SSF57716">
    <property type="entry name" value="Glucocorticoid receptor-like (DNA-binding domain)"/>
    <property type="match status" value="1"/>
</dbReference>